<evidence type="ECO:0000313" key="2">
    <source>
        <dbReference type="EMBL" id="TWI31109.1"/>
    </source>
</evidence>
<sequence length="119" mass="12943">MSMSDMELYLGLGRAVAKRRVELGMTQGEVAEKLGLSRASLANLENGRQRIMVHQLFALVNALKLKSILDLVPQTWVPAEPLPEIKVTDGPALSPQEQSGVASLIASALAEERLRKRAP</sequence>
<proteinExistence type="predicted"/>
<dbReference type="SMART" id="SM00530">
    <property type="entry name" value="HTH_XRE"/>
    <property type="match status" value="1"/>
</dbReference>
<comment type="caution">
    <text evidence="2">The sequence shown here is derived from an EMBL/GenBank/DDBJ whole genome shotgun (WGS) entry which is preliminary data.</text>
</comment>
<evidence type="ECO:0000313" key="3">
    <source>
        <dbReference type="Proteomes" id="UP000317122"/>
    </source>
</evidence>
<dbReference type="CDD" id="cd00093">
    <property type="entry name" value="HTH_XRE"/>
    <property type="match status" value="1"/>
</dbReference>
<dbReference type="AlphaFoldDB" id="A0A562NFY2"/>
<evidence type="ECO:0000259" key="1">
    <source>
        <dbReference type="PROSITE" id="PS50943"/>
    </source>
</evidence>
<dbReference type="GO" id="GO:0003677">
    <property type="term" value="F:DNA binding"/>
    <property type="evidence" value="ECO:0007669"/>
    <property type="project" value="InterPro"/>
</dbReference>
<gene>
    <name evidence="2" type="ORF">IQ26_04612</name>
</gene>
<accession>A0A562NFY2</accession>
<reference evidence="2 3" key="1">
    <citation type="journal article" date="2015" name="Stand. Genomic Sci.">
        <title>Genomic Encyclopedia of Bacterial and Archaeal Type Strains, Phase III: the genomes of soil and plant-associated and newly described type strains.</title>
        <authorList>
            <person name="Whitman W.B."/>
            <person name="Woyke T."/>
            <person name="Klenk H.P."/>
            <person name="Zhou Y."/>
            <person name="Lilburn T.G."/>
            <person name="Beck B.J."/>
            <person name="De Vos P."/>
            <person name="Vandamme P."/>
            <person name="Eisen J.A."/>
            <person name="Garrity G."/>
            <person name="Hugenholtz P."/>
            <person name="Kyrpides N.C."/>
        </authorList>
    </citation>
    <scope>NUCLEOTIDE SEQUENCE [LARGE SCALE GENOMIC DNA]</scope>
    <source>
        <strain evidence="2 3">CGMCC 1.2546</strain>
    </source>
</reference>
<dbReference type="InterPro" id="IPR010982">
    <property type="entry name" value="Lambda_DNA-bd_dom_sf"/>
</dbReference>
<name>A0A562NFY2_9HYPH</name>
<dbReference type="InterPro" id="IPR001387">
    <property type="entry name" value="Cro/C1-type_HTH"/>
</dbReference>
<dbReference type="PROSITE" id="PS50943">
    <property type="entry name" value="HTH_CROC1"/>
    <property type="match status" value="1"/>
</dbReference>
<dbReference type="Pfam" id="PF01381">
    <property type="entry name" value="HTH_3"/>
    <property type="match status" value="1"/>
</dbReference>
<dbReference type="Gene3D" id="1.10.260.40">
    <property type="entry name" value="lambda repressor-like DNA-binding domains"/>
    <property type="match status" value="1"/>
</dbReference>
<feature type="domain" description="HTH cro/C1-type" evidence="1">
    <location>
        <begin position="16"/>
        <end position="71"/>
    </location>
</feature>
<dbReference type="SUPFAM" id="SSF47413">
    <property type="entry name" value="lambda repressor-like DNA-binding domains"/>
    <property type="match status" value="1"/>
</dbReference>
<protein>
    <submittedName>
        <fullName evidence="2">Helix-turn-helix protein</fullName>
    </submittedName>
</protein>
<dbReference type="EMBL" id="VLKT01000031">
    <property type="protein sequence ID" value="TWI31109.1"/>
    <property type="molecule type" value="Genomic_DNA"/>
</dbReference>
<dbReference type="Proteomes" id="UP000317122">
    <property type="component" value="Unassembled WGS sequence"/>
</dbReference>
<organism evidence="2 3">
    <name type="scientific">Mesorhizobium tianshanense</name>
    <dbReference type="NCBI Taxonomy" id="39844"/>
    <lineage>
        <taxon>Bacteria</taxon>
        <taxon>Pseudomonadati</taxon>
        <taxon>Pseudomonadota</taxon>
        <taxon>Alphaproteobacteria</taxon>
        <taxon>Hyphomicrobiales</taxon>
        <taxon>Phyllobacteriaceae</taxon>
        <taxon>Mesorhizobium</taxon>
    </lineage>
</organism>
<keyword evidence="3" id="KW-1185">Reference proteome</keyword>